<evidence type="ECO:0000313" key="2">
    <source>
        <dbReference type="EMBL" id="SHI16721.1"/>
    </source>
</evidence>
<organism evidence="2 3">
    <name type="scientific">Bradyrhizobium erythrophlei</name>
    <dbReference type="NCBI Taxonomy" id="1437360"/>
    <lineage>
        <taxon>Bacteria</taxon>
        <taxon>Pseudomonadati</taxon>
        <taxon>Pseudomonadota</taxon>
        <taxon>Alphaproteobacteria</taxon>
        <taxon>Hyphomicrobiales</taxon>
        <taxon>Nitrobacteraceae</taxon>
        <taxon>Bradyrhizobium</taxon>
    </lineage>
</organism>
<dbReference type="AlphaFoldDB" id="A0A1M5YXK7"/>
<evidence type="ECO:0000313" key="3">
    <source>
        <dbReference type="Proteomes" id="UP000189796"/>
    </source>
</evidence>
<gene>
    <name evidence="2" type="ORF">SAMN05443248_8934</name>
</gene>
<feature type="compositionally biased region" description="Basic and acidic residues" evidence="1">
    <location>
        <begin position="23"/>
        <end position="33"/>
    </location>
</feature>
<accession>A0A1M5YXK7</accession>
<proteinExistence type="predicted"/>
<sequence length="33" mass="3760">MHRSQQGSGDNDFPFHGQLSLTVKERFKGPRSD</sequence>
<evidence type="ECO:0000256" key="1">
    <source>
        <dbReference type="SAM" id="MobiDB-lite"/>
    </source>
</evidence>
<reference evidence="2 3" key="1">
    <citation type="submission" date="2016-11" db="EMBL/GenBank/DDBJ databases">
        <authorList>
            <person name="Jaros S."/>
            <person name="Januszkiewicz K."/>
            <person name="Wedrychowicz H."/>
        </authorList>
    </citation>
    <scope>NUCLEOTIDE SEQUENCE [LARGE SCALE GENOMIC DNA]</scope>
    <source>
        <strain evidence="2 3">GAS138</strain>
    </source>
</reference>
<protein>
    <submittedName>
        <fullName evidence="2">Uncharacterized protein</fullName>
    </submittedName>
</protein>
<dbReference type="Proteomes" id="UP000189796">
    <property type="component" value="Chromosome I"/>
</dbReference>
<feature type="region of interest" description="Disordered" evidence="1">
    <location>
        <begin position="1"/>
        <end position="33"/>
    </location>
</feature>
<dbReference type="EMBL" id="LT670817">
    <property type="protein sequence ID" value="SHI16721.1"/>
    <property type="molecule type" value="Genomic_DNA"/>
</dbReference>
<name>A0A1M5YXK7_9BRAD</name>